<gene>
    <name evidence="1" type="ORF">Scep_015044</name>
</gene>
<organism evidence="1 2">
    <name type="scientific">Stephania cephalantha</name>
    <dbReference type="NCBI Taxonomy" id="152367"/>
    <lineage>
        <taxon>Eukaryota</taxon>
        <taxon>Viridiplantae</taxon>
        <taxon>Streptophyta</taxon>
        <taxon>Embryophyta</taxon>
        <taxon>Tracheophyta</taxon>
        <taxon>Spermatophyta</taxon>
        <taxon>Magnoliopsida</taxon>
        <taxon>Ranunculales</taxon>
        <taxon>Menispermaceae</taxon>
        <taxon>Menispermoideae</taxon>
        <taxon>Cissampelideae</taxon>
        <taxon>Stephania</taxon>
    </lineage>
</organism>
<sequence>MLANYFASGGLSSTEDGIFWSQRIMGRDEKPWSAPIHEWNIIEYVIGAGLKRIVQLTPFVVDKAIFYRISGAEKEHIIHHGKEIGGAIIERIESWNLSHHIIDQVLECNNSWICIEGVHINMWNEEIFTEIRSNFGGIVQIARKSKERQFMHEVFMKVCGDPYRFFQRNITVPCWGTIIHLRATGMGGSLIGEEEGDAVIGLTENAHRQVVDTQTLTNHNKTRQRKWKAC</sequence>
<dbReference type="Proteomes" id="UP001419268">
    <property type="component" value="Unassembled WGS sequence"/>
</dbReference>
<accession>A0AAP0J4C4</accession>
<evidence type="ECO:0000313" key="2">
    <source>
        <dbReference type="Proteomes" id="UP001419268"/>
    </source>
</evidence>
<dbReference type="EMBL" id="JBBNAG010000006">
    <property type="protein sequence ID" value="KAK9126198.1"/>
    <property type="molecule type" value="Genomic_DNA"/>
</dbReference>
<name>A0AAP0J4C4_9MAGN</name>
<protein>
    <recommendedName>
        <fullName evidence="3">DUF4283 domain-containing protein</fullName>
    </recommendedName>
</protein>
<evidence type="ECO:0000313" key="1">
    <source>
        <dbReference type="EMBL" id="KAK9126198.1"/>
    </source>
</evidence>
<proteinExistence type="predicted"/>
<dbReference type="AlphaFoldDB" id="A0AAP0J4C4"/>
<keyword evidence="2" id="KW-1185">Reference proteome</keyword>
<comment type="caution">
    <text evidence="1">The sequence shown here is derived from an EMBL/GenBank/DDBJ whole genome shotgun (WGS) entry which is preliminary data.</text>
</comment>
<evidence type="ECO:0008006" key="3">
    <source>
        <dbReference type="Google" id="ProtNLM"/>
    </source>
</evidence>
<reference evidence="1 2" key="1">
    <citation type="submission" date="2024-01" db="EMBL/GenBank/DDBJ databases">
        <title>Genome assemblies of Stephania.</title>
        <authorList>
            <person name="Yang L."/>
        </authorList>
    </citation>
    <scope>NUCLEOTIDE SEQUENCE [LARGE SCALE GENOMIC DNA]</scope>
    <source>
        <strain evidence="1">JXDWG</strain>
        <tissue evidence="1">Leaf</tissue>
    </source>
</reference>